<evidence type="ECO:0000313" key="2">
    <source>
        <dbReference type="Proteomes" id="UP000252884"/>
    </source>
</evidence>
<comment type="caution">
    <text evidence="1">The sequence shown here is derived from an EMBL/GenBank/DDBJ whole genome shotgun (WGS) entry which is preliminary data.</text>
</comment>
<reference evidence="1 2" key="1">
    <citation type="submission" date="2018-07" db="EMBL/GenBank/DDBJ databases">
        <title>Genomic Encyclopedia of Type Strains, Phase IV (KMG-IV): sequencing the most valuable type-strain genomes for metagenomic binning, comparative biology and taxonomic classification.</title>
        <authorList>
            <person name="Goeker M."/>
        </authorList>
    </citation>
    <scope>NUCLEOTIDE SEQUENCE [LARGE SCALE GENOMIC DNA]</scope>
    <source>
        <strain evidence="1 2">DSM 21634</strain>
    </source>
</reference>
<gene>
    <name evidence="1" type="ORF">DES41_102150</name>
</gene>
<dbReference type="RefSeq" id="WP_114467001.1">
    <property type="nucleotide sequence ID" value="NZ_QPJK01000002.1"/>
</dbReference>
<dbReference type="EMBL" id="QPJK01000002">
    <property type="protein sequence ID" value="RCW73836.1"/>
    <property type="molecule type" value="Genomic_DNA"/>
</dbReference>
<dbReference type="AlphaFoldDB" id="A0A368Y398"/>
<sequence>MVTNPTEHAAVVAAHASRAALTIDRGPVSLRKLYLPDVFASQAAYDLASNLARKANRDFGAALHLCALARMDLHERVERVVIRGGLLHIGAPGLCA</sequence>
<evidence type="ECO:0000313" key="1">
    <source>
        <dbReference type="EMBL" id="RCW73836.1"/>
    </source>
</evidence>
<proteinExistence type="predicted"/>
<name>A0A368Y398_9BURK</name>
<dbReference type="OrthoDB" id="9857658at2"/>
<accession>A0A368Y398</accession>
<dbReference type="Proteomes" id="UP000252884">
    <property type="component" value="Unassembled WGS sequence"/>
</dbReference>
<keyword evidence="2" id="KW-1185">Reference proteome</keyword>
<protein>
    <submittedName>
        <fullName evidence="1">Uncharacterized protein</fullName>
    </submittedName>
</protein>
<organism evidence="1 2">
    <name type="scientific">Pseudorhodoferax soli</name>
    <dbReference type="NCBI Taxonomy" id="545864"/>
    <lineage>
        <taxon>Bacteria</taxon>
        <taxon>Pseudomonadati</taxon>
        <taxon>Pseudomonadota</taxon>
        <taxon>Betaproteobacteria</taxon>
        <taxon>Burkholderiales</taxon>
        <taxon>Comamonadaceae</taxon>
    </lineage>
</organism>